<dbReference type="EC" id="2.5.1.54" evidence="2"/>
<dbReference type="EMBL" id="UINC01040563">
    <property type="protein sequence ID" value="SVB40616.1"/>
    <property type="molecule type" value="Genomic_DNA"/>
</dbReference>
<dbReference type="InterPro" id="IPR002480">
    <property type="entry name" value="DAHP_synth_2"/>
</dbReference>
<dbReference type="GO" id="GO:0009073">
    <property type="term" value="P:aromatic amino acid family biosynthetic process"/>
    <property type="evidence" value="ECO:0007669"/>
    <property type="project" value="InterPro"/>
</dbReference>
<dbReference type="GO" id="GO:0003849">
    <property type="term" value="F:3-deoxy-7-phosphoheptulonate synthase activity"/>
    <property type="evidence" value="ECO:0007669"/>
    <property type="project" value="UniProtKB-EC"/>
</dbReference>
<protein>
    <recommendedName>
        <fullName evidence="2">3-deoxy-7-phosphoheptulonate synthase</fullName>
        <ecNumber evidence="2">2.5.1.54</ecNumber>
    </recommendedName>
</protein>
<dbReference type="PANTHER" id="PTHR21337">
    <property type="entry name" value="PHOSPHO-2-DEHYDRO-3-DEOXYHEPTONATE ALDOLASE 1, 2"/>
    <property type="match status" value="1"/>
</dbReference>
<accession>A0A382DQ61</accession>
<dbReference type="AlphaFoldDB" id="A0A382DQ61"/>
<keyword evidence="3" id="KW-0808">Transferase</keyword>
<dbReference type="InterPro" id="IPR013785">
    <property type="entry name" value="Aldolase_TIM"/>
</dbReference>
<dbReference type="PANTHER" id="PTHR21337:SF0">
    <property type="entry name" value="PHOSPHO-2-DEHYDRO-3-DEOXYHEPTONATE ALDOLASE"/>
    <property type="match status" value="1"/>
</dbReference>
<evidence type="ECO:0000313" key="4">
    <source>
        <dbReference type="EMBL" id="SVB40616.1"/>
    </source>
</evidence>
<proteinExistence type="inferred from homology"/>
<sequence>MDWSPQSWRTKPIQQQPHYADSNALDEALTQVKALPPLVDAGEVDVLREHMAAAGRGEAFLLQGGDCAERFADCTRDAIEGKLKILMQMSLVLTWGARLPVVRVARMAGQYAKPRSNDVESVDGVELPVYRGDIVNNIAPHAEAREADPPRLVEAHHLATATI</sequence>
<dbReference type="Pfam" id="PF01474">
    <property type="entry name" value="DAHP_synth_2"/>
    <property type="match status" value="1"/>
</dbReference>
<reference evidence="4" key="1">
    <citation type="submission" date="2018-05" db="EMBL/GenBank/DDBJ databases">
        <authorList>
            <person name="Lanie J.A."/>
            <person name="Ng W.-L."/>
            <person name="Kazmierczak K.M."/>
            <person name="Andrzejewski T.M."/>
            <person name="Davidsen T.M."/>
            <person name="Wayne K.J."/>
            <person name="Tettelin H."/>
            <person name="Glass J.I."/>
            <person name="Rusch D."/>
            <person name="Podicherti R."/>
            <person name="Tsui H.-C.T."/>
            <person name="Winkler M.E."/>
        </authorList>
    </citation>
    <scope>NUCLEOTIDE SEQUENCE</scope>
</reference>
<name>A0A382DQ61_9ZZZZ</name>
<dbReference type="SUPFAM" id="SSF51569">
    <property type="entry name" value="Aldolase"/>
    <property type="match status" value="1"/>
</dbReference>
<organism evidence="4">
    <name type="scientific">marine metagenome</name>
    <dbReference type="NCBI Taxonomy" id="408172"/>
    <lineage>
        <taxon>unclassified sequences</taxon>
        <taxon>metagenomes</taxon>
        <taxon>ecological metagenomes</taxon>
    </lineage>
</organism>
<evidence type="ECO:0000256" key="3">
    <source>
        <dbReference type="ARBA" id="ARBA00022679"/>
    </source>
</evidence>
<evidence type="ECO:0000256" key="2">
    <source>
        <dbReference type="ARBA" id="ARBA00012694"/>
    </source>
</evidence>
<comment type="similarity">
    <text evidence="1">Belongs to the class-II DAHP synthase family.</text>
</comment>
<dbReference type="Gene3D" id="3.20.20.70">
    <property type="entry name" value="Aldolase class I"/>
    <property type="match status" value="1"/>
</dbReference>
<gene>
    <name evidence="4" type="ORF">METZ01_LOCUS193470</name>
</gene>
<feature type="non-terminal residue" evidence="4">
    <location>
        <position position="163"/>
    </location>
</feature>
<evidence type="ECO:0000256" key="1">
    <source>
        <dbReference type="ARBA" id="ARBA00008911"/>
    </source>
</evidence>